<sequence>MSDCFNFFQDINYIDIGPPPMKLEDPTEDYLLYKFIQSLRTGDNNIPQLQDGVNWYAIENVPNPMVDDDLLPIMKRVPAQRPATTEKPKDGPVIKPLRKWHGRKHDQKNWVCYFKLCSFRLPEK</sequence>
<accession>A0A922CKH4</accession>
<protein>
    <submittedName>
        <fullName evidence="1">Uncharacterized protein</fullName>
    </submittedName>
</protein>
<evidence type="ECO:0000313" key="1">
    <source>
        <dbReference type="EMBL" id="KAG6449179.1"/>
    </source>
</evidence>
<reference evidence="1" key="1">
    <citation type="journal article" date="2016" name="Insect Biochem. Mol. Biol.">
        <title>Multifaceted biological insights from a draft genome sequence of the tobacco hornworm moth, Manduca sexta.</title>
        <authorList>
            <person name="Kanost M.R."/>
            <person name="Arrese E.L."/>
            <person name="Cao X."/>
            <person name="Chen Y.R."/>
            <person name="Chellapilla S."/>
            <person name="Goldsmith M.R."/>
            <person name="Grosse-Wilde E."/>
            <person name="Heckel D.G."/>
            <person name="Herndon N."/>
            <person name="Jiang H."/>
            <person name="Papanicolaou A."/>
            <person name="Qu J."/>
            <person name="Soulages J.L."/>
            <person name="Vogel H."/>
            <person name="Walters J."/>
            <person name="Waterhouse R.M."/>
            <person name="Ahn S.J."/>
            <person name="Almeida F.C."/>
            <person name="An C."/>
            <person name="Aqrawi P."/>
            <person name="Bretschneider A."/>
            <person name="Bryant W.B."/>
            <person name="Bucks S."/>
            <person name="Chao H."/>
            <person name="Chevignon G."/>
            <person name="Christen J.M."/>
            <person name="Clarke D.F."/>
            <person name="Dittmer N.T."/>
            <person name="Ferguson L.C.F."/>
            <person name="Garavelou S."/>
            <person name="Gordon K.H.J."/>
            <person name="Gunaratna R.T."/>
            <person name="Han Y."/>
            <person name="Hauser F."/>
            <person name="He Y."/>
            <person name="Heidel-Fischer H."/>
            <person name="Hirsh A."/>
            <person name="Hu Y."/>
            <person name="Jiang H."/>
            <person name="Kalra D."/>
            <person name="Klinner C."/>
            <person name="Konig C."/>
            <person name="Kovar C."/>
            <person name="Kroll A.R."/>
            <person name="Kuwar S.S."/>
            <person name="Lee S.L."/>
            <person name="Lehman R."/>
            <person name="Li K."/>
            <person name="Li Z."/>
            <person name="Liang H."/>
            <person name="Lovelace S."/>
            <person name="Lu Z."/>
            <person name="Mansfield J.H."/>
            <person name="McCulloch K.J."/>
            <person name="Mathew T."/>
            <person name="Morton B."/>
            <person name="Muzny D.M."/>
            <person name="Neunemann D."/>
            <person name="Ongeri F."/>
            <person name="Pauchet Y."/>
            <person name="Pu L.L."/>
            <person name="Pyrousis I."/>
            <person name="Rao X.J."/>
            <person name="Redding A."/>
            <person name="Roesel C."/>
            <person name="Sanchez-Gracia A."/>
            <person name="Schaack S."/>
            <person name="Shukla A."/>
            <person name="Tetreau G."/>
            <person name="Wang Y."/>
            <person name="Xiong G.H."/>
            <person name="Traut W."/>
            <person name="Walsh T.K."/>
            <person name="Worley K.C."/>
            <person name="Wu D."/>
            <person name="Wu W."/>
            <person name="Wu Y.Q."/>
            <person name="Zhang X."/>
            <person name="Zou Z."/>
            <person name="Zucker H."/>
            <person name="Briscoe A.D."/>
            <person name="Burmester T."/>
            <person name="Clem R.J."/>
            <person name="Feyereisen R."/>
            <person name="Grimmelikhuijzen C.J.P."/>
            <person name="Hamodrakas S.J."/>
            <person name="Hansson B.S."/>
            <person name="Huguet E."/>
            <person name="Jermiin L.S."/>
            <person name="Lan Q."/>
            <person name="Lehman H.K."/>
            <person name="Lorenzen M."/>
            <person name="Merzendorfer H."/>
            <person name="Michalopoulos I."/>
            <person name="Morton D.B."/>
            <person name="Muthukrishnan S."/>
            <person name="Oakeshott J.G."/>
            <person name="Palmer W."/>
            <person name="Park Y."/>
            <person name="Passarelli A.L."/>
            <person name="Rozas J."/>
            <person name="Schwartz L.M."/>
            <person name="Smith W."/>
            <person name="Southgate A."/>
            <person name="Vilcinskas A."/>
            <person name="Vogt R."/>
            <person name="Wang P."/>
            <person name="Werren J."/>
            <person name="Yu X.Q."/>
            <person name="Zhou J.J."/>
            <person name="Brown S.J."/>
            <person name="Scherer S.E."/>
            <person name="Richards S."/>
            <person name="Blissard G.W."/>
        </authorList>
    </citation>
    <scope>NUCLEOTIDE SEQUENCE</scope>
</reference>
<reference evidence="1" key="2">
    <citation type="submission" date="2020-12" db="EMBL/GenBank/DDBJ databases">
        <authorList>
            <person name="Kanost M."/>
        </authorList>
    </citation>
    <scope>NUCLEOTIDE SEQUENCE</scope>
</reference>
<comment type="caution">
    <text evidence="1">The sequence shown here is derived from an EMBL/GenBank/DDBJ whole genome shotgun (WGS) entry which is preliminary data.</text>
</comment>
<evidence type="ECO:0000313" key="2">
    <source>
        <dbReference type="Proteomes" id="UP000791440"/>
    </source>
</evidence>
<dbReference type="AlphaFoldDB" id="A0A922CKH4"/>
<gene>
    <name evidence="1" type="ORF">O3G_MSEX005926</name>
</gene>
<proteinExistence type="predicted"/>
<organism evidence="1 2">
    <name type="scientific">Manduca sexta</name>
    <name type="common">Tobacco hawkmoth</name>
    <name type="synonym">Tobacco hornworm</name>
    <dbReference type="NCBI Taxonomy" id="7130"/>
    <lineage>
        <taxon>Eukaryota</taxon>
        <taxon>Metazoa</taxon>
        <taxon>Ecdysozoa</taxon>
        <taxon>Arthropoda</taxon>
        <taxon>Hexapoda</taxon>
        <taxon>Insecta</taxon>
        <taxon>Pterygota</taxon>
        <taxon>Neoptera</taxon>
        <taxon>Endopterygota</taxon>
        <taxon>Lepidoptera</taxon>
        <taxon>Glossata</taxon>
        <taxon>Ditrysia</taxon>
        <taxon>Bombycoidea</taxon>
        <taxon>Sphingidae</taxon>
        <taxon>Sphinginae</taxon>
        <taxon>Sphingini</taxon>
        <taxon>Manduca</taxon>
    </lineage>
</organism>
<name>A0A922CKH4_MANSE</name>
<dbReference type="Proteomes" id="UP000791440">
    <property type="component" value="Unassembled WGS sequence"/>
</dbReference>
<keyword evidence="2" id="KW-1185">Reference proteome</keyword>
<dbReference type="EMBL" id="JH668370">
    <property type="protein sequence ID" value="KAG6449179.1"/>
    <property type="molecule type" value="Genomic_DNA"/>
</dbReference>